<dbReference type="InterPro" id="IPR011487">
    <property type="entry name" value="DUF1598"/>
</dbReference>
<evidence type="ECO:0000256" key="1">
    <source>
        <dbReference type="SAM" id="SignalP"/>
    </source>
</evidence>
<gene>
    <name evidence="2" type="ORF">GCM10023156_63450</name>
</gene>
<keyword evidence="3" id="KW-1185">Reference proteome</keyword>
<dbReference type="RefSeq" id="WP_345327724.1">
    <property type="nucleotide sequence ID" value="NZ_BAABGA010000110.1"/>
</dbReference>
<organism evidence="2 3">
    <name type="scientific">Novipirellula rosea</name>
    <dbReference type="NCBI Taxonomy" id="1031540"/>
    <lineage>
        <taxon>Bacteria</taxon>
        <taxon>Pseudomonadati</taxon>
        <taxon>Planctomycetota</taxon>
        <taxon>Planctomycetia</taxon>
        <taxon>Pirellulales</taxon>
        <taxon>Pirellulaceae</taxon>
        <taxon>Novipirellula</taxon>
    </lineage>
</organism>
<name>A0ABP8NNQ7_9BACT</name>
<reference evidence="3" key="1">
    <citation type="journal article" date="2019" name="Int. J. Syst. Evol. Microbiol.">
        <title>The Global Catalogue of Microorganisms (GCM) 10K type strain sequencing project: providing services to taxonomists for standard genome sequencing and annotation.</title>
        <authorList>
            <consortium name="The Broad Institute Genomics Platform"/>
            <consortium name="The Broad Institute Genome Sequencing Center for Infectious Disease"/>
            <person name="Wu L."/>
            <person name="Ma J."/>
        </authorList>
    </citation>
    <scope>NUCLEOTIDE SEQUENCE [LARGE SCALE GENOMIC DNA]</scope>
    <source>
        <strain evidence="3">JCM 17759</strain>
    </source>
</reference>
<proteinExistence type="predicted"/>
<evidence type="ECO:0000313" key="2">
    <source>
        <dbReference type="EMBL" id="GAA4470306.1"/>
    </source>
</evidence>
<accession>A0ABP8NNQ7</accession>
<protein>
    <submittedName>
        <fullName evidence="2">DUF1598 domain-containing protein</fullName>
    </submittedName>
</protein>
<feature type="signal peptide" evidence="1">
    <location>
        <begin position="1"/>
        <end position="23"/>
    </location>
</feature>
<dbReference type="Pfam" id="PF07643">
    <property type="entry name" value="DUF1598"/>
    <property type="match status" value="1"/>
</dbReference>
<dbReference type="EMBL" id="BAABGA010000110">
    <property type="protein sequence ID" value="GAA4470306.1"/>
    <property type="molecule type" value="Genomic_DNA"/>
</dbReference>
<dbReference type="Proteomes" id="UP001500840">
    <property type="component" value="Unassembled WGS sequence"/>
</dbReference>
<feature type="chain" id="PRO_5046612374" evidence="1">
    <location>
        <begin position="24"/>
        <end position="568"/>
    </location>
</feature>
<sequence length="568" mass="61819">MAKHFHRLWLLLGLLLVASISIPDSPAQQPLSRLQSGEFAAARQQAAAAGSLPQRDQFLAQISTAQSAVGDSAAANSTLREIDSADARNQAIANNNGAAGGSSFADFGSLMTLIETTVVPDTWESLGGPSTMAPYPQGVFVDPQGTLRECETITRTDAMDNLAAQLGEAAAAGDHDALFSPLAWRTPSPLRSISLRRLRDALSHYQVSGQNVPDSIQYLAGLSEVRFVQFTDDDIILSGEVGGIETFQGWYRDRVTARNTLRLDFLLTCLAAAQHRQSFGCTIDPTREGLQNAAQTAVGIQNKSIPIGTAAEAVRAALGMQRVEVFGTAPDTVIGYVMVEADRHMKQLALGKQSLPEGTDNYLDAVDALIAQGAPQDLLLRLWFTAVPRSVRSDNDRRIFELAGTPIRLSGQNERAIASGERGHLTNDPRTEMFVAGFNQDWNRIRQQYPIYGALESIYQAASIAELAERYTESSVHDALIQSLTQFNSDRPWMLTAPRQVESIATLHTVRHGKQKHHIVIASGGVSVDAKQSLPQEINRYAALDTSAAASAADRPHRVQRWWWDQGE</sequence>
<evidence type="ECO:0000313" key="3">
    <source>
        <dbReference type="Proteomes" id="UP001500840"/>
    </source>
</evidence>
<keyword evidence="1" id="KW-0732">Signal</keyword>
<comment type="caution">
    <text evidence="2">The sequence shown here is derived from an EMBL/GenBank/DDBJ whole genome shotgun (WGS) entry which is preliminary data.</text>
</comment>